<evidence type="ECO:0000313" key="4">
    <source>
        <dbReference type="Proteomes" id="UP000266649"/>
    </source>
</evidence>
<comment type="caution">
    <text evidence="3">The sequence shown here is derived from an EMBL/GenBank/DDBJ whole genome shotgun (WGS) entry which is preliminary data.</text>
</comment>
<dbReference type="AlphaFoldDB" id="A0A398BIM5"/>
<dbReference type="Gene3D" id="3.90.1530.30">
    <property type="match status" value="1"/>
</dbReference>
<name>A0A398BIM5_9RHOB</name>
<evidence type="ECO:0000256" key="1">
    <source>
        <dbReference type="ARBA" id="ARBA00006295"/>
    </source>
</evidence>
<gene>
    <name evidence="3" type="primary">repB</name>
    <name evidence="3" type="ORF">D2N39_18090</name>
</gene>
<dbReference type="SMART" id="SM00470">
    <property type="entry name" value="ParB"/>
    <property type="match status" value="1"/>
</dbReference>
<sequence length="353" mass="39014">MTARWKRSMRLRVSWSRTSIARGGGSDMARKNMFEGIAPAARADDAGKDPLPRTAPKMPEVFQSAGPIAAIRNDLRSVGSRSIQDIDPELVEDTGLKDRIGALDDDIADLRDSIAKHGQQVPILLRPHPKLSGRYQVVYGRRRLAAIRGLGTPVKALIRTLSDEEAVLAQGQENNLRKDPSFIEKALFAGDLEDAGYDARVVQDALNVNRSHTSHMRKVREAFPRDVLERIGAAPSIGWKRWYELAVKVLEQGIDASAIHPAPFPDGFTSDQRFAAWVKALPAPPKAPAKPRSPISITAKDGTDIGEVELNRGKLGFRPSARQTDFAAWLHENAETVFSRLHQEFVTRPKTDD</sequence>
<dbReference type="Proteomes" id="UP000266649">
    <property type="component" value="Unassembled WGS sequence"/>
</dbReference>
<dbReference type="EMBL" id="QXXQ01000013">
    <property type="protein sequence ID" value="RID90459.1"/>
    <property type="molecule type" value="Genomic_DNA"/>
</dbReference>
<organism evidence="3 4">
    <name type="scientific">Gemmobacter lutimaris</name>
    <dbReference type="NCBI Taxonomy" id="2306023"/>
    <lineage>
        <taxon>Bacteria</taxon>
        <taxon>Pseudomonadati</taxon>
        <taxon>Pseudomonadota</taxon>
        <taxon>Alphaproteobacteria</taxon>
        <taxon>Rhodobacterales</taxon>
        <taxon>Paracoccaceae</taxon>
        <taxon>Gemmobacter</taxon>
    </lineage>
</organism>
<dbReference type="NCBIfam" id="TIGR03454">
    <property type="entry name" value="partition_RepB"/>
    <property type="match status" value="1"/>
</dbReference>
<evidence type="ECO:0000313" key="3">
    <source>
        <dbReference type="EMBL" id="RID90459.1"/>
    </source>
</evidence>
<dbReference type="Pfam" id="PF02195">
    <property type="entry name" value="ParB_N"/>
    <property type="match status" value="1"/>
</dbReference>
<dbReference type="NCBIfam" id="TIGR00180">
    <property type="entry name" value="parB_part"/>
    <property type="match status" value="1"/>
</dbReference>
<dbReference type="InterPro" id="IPR037972">
    <property type="entry name" value="RepB_N"/>
</dbReference>
<dbReference type="PANTHER" id="PTHR33375">
    <property type="entry name" value="CHROMOSOME-PARTITIONING PROTEIN PARB-RELATED"/>
    <property type="match status" value="1"/>
</dbReference>
<reference evidence="3 4" key="1">
    <citation type="submission" date="2018-09" db="EMBL/GenBank/DDBJ databases">
        <title>Gemmobacter lutimaris sp. nov., a marine bacterium isolated from tidal flat.</title>
        <authorList>
            <person name="Lee D.W."/>
            <person name="Yoo Y."/>
            <person name="Kim J.-J."/>
            <person name="Kim B.S."/>
        </authorList>
    </citation>
    <scope>NUCLEOTIDE SEQUENCE [LARGE SCALE GENOMIC DNA]</scope>
    <source>
        <strain evidence="3 4">YJ-T1-11</strain>
    </source>
</reference>
<dbReference type="PANTHER" id="PTHR33375:SF1">
    <property type="entry name" value="CHROMOSOME-PARTITIONING PROTEIN PARB-RELATED"/>
    <property type="match status" value="1"/>
</dbReference>
<comment type="similarity">
    <text evidence="1">Belongs to the ParB family.</text>
</comment>
<evidence type="ECO:0000259" key="2">
    <source>
        <dbReference type="SMART" id="SM00470"/>
    </source>
</evidence>
<dbReference type="CDD" id="cd16405">
    <property type="entry name" value="RepB_like_N"/>
    <property type="match status" value="1"/>
</dbReference>
<proteinExistence type="inferred from homology"/>
<feature type="domain" description="ParB-like N-terminal" evidence="2">
    <location>
        <begin position="84"/>
        <end position="175"/>
    </location>
</feature>
<dbReference type="InterPro" id="IPR050336">
    <property type="entry name" value="Chromosome_partition/occlusion"/>
</dbReference>
<protein>
    <submittedName>
        <fullName evidence="3">Plasmid partitioning protein RepB</fullName>
    </submittedName>
</protein>
<dbReference type="GO" id="GO:0007059">
    <property type="term" value="P:chromosome segregation"/>
    <property type="evidence" value="ECO:0007669"/>
    <property type="project" value="TreeGrafter"/>
</dbReference>
<accession>A0A398BIM5</accession>
<dbReference type="GO" id="GO:0003677">
    <property type="term" value="F:DNA binding"/>
    <property type="evidence" value="ECO:0007669"/>
    <property type="project" value="InterPro"/>
</dbReference>
<dbReference type="InterPro" id="IPR017819">
    <property type="entry name" value="Plasmid_partition_RepB"/>
</dbReference>
<dbReference type="InterPro" id="IPR036086">
    <property type="entry name" value="ParB/Sulfiredoxin_sf"/>
</dbReference>
<dbReference type="SUPFAM" id="SSF110849">
    <property type="entry name" value="ParB/Sulfiredoxin"/>
    <property type="match status" value="1"/>
</dbReference>
<dbReference type="InterPro" id="IPR003115">
    <property type="entry name" value="ParB_N"/>
</dbReference>
<dbReference type="GO" id="GO:0005694">
    <property type="term" value="C:chromosome"/>
    <property type="evidence" value="ECO:0007669"/>
    <property type="project" value="TreeGrafter"/>
</dbReference>
<dbReference type="InterPro" id="IPR004437">
    <property type="entry name" value="ParB/RepB/Spo0J"/>
</dbReference>
<keyword evidence="4" id="KW-1185">Reference proteome</keyword>